<name>A0A7J7FN07_DICBM</name>
<feature type="non-terminal residue" evidence="1">
    <location>
        <position position="1"/>
    </location>
</feature>
<dbReference type="PANTHER" id="PTHR20371">
    <property type="entry name" value="ENOLASE-PHOSPHATASE E1"/>
    <property type="match status" value="1"/>
</dbReference>
<dbReference type="InterPro" id="IPR036412">
    <property type="entry name" value="HAD-like_sf"/>
</dbReference>
<dbReference type="Proteomes" id="UP000551758">
    <property type="component" value="Unassembled WGS sequence"/>
</dbReference>
<dbReference type="AlphaFoldDB" id="A0A7J7FN07"/>
<gene>
    <name evidence="1" type="ORF">HPG69_015539</name>
</gene>
<dbReference type="Gene3D" id="3.40.50.1000">
    <property type="entry name" value="HAD superfamily/HAD-like"/>
    <property type="match status" value="1"/>
</dbReference>
<dbReference type="SUPFAM" id="SSF56784">
    <property type="entry name" value="HAD-like"/>
    <property type="match status" value="1"/>
</dbReference>
<sequence length="111" mass="12380">KMLSICKDTSSLLERKSANVSGLKDHGTEGLHVEGSIHTWVHESSIHTWVHESSILEDVVLAVRKWREAGMKVCIYSSGSVEAQKLLLGHSAEENILEFVDSYFDTKIGQK</sequence>
<dbReference type="GO" id="GO:0043874">
    <property type="term" value="F:acireductone synthase activity"/>
    <property type="evidence" value="ECO:0007669"/>
    <property type="project" value="TreeGrafter"/>
</dbReference>
<accession>A0A7J7FN07</accession>
<dbReference type="PANTHER" id="PTHR20371:SF1">
    <property type="entry name" value="ENOLASE-PHOSPHATASE E1"/>
    <property type="match status" value="1"/>
</dbReference>
<dbReference type="EMBL" id="JACDTQ010000140">
    <property type="protein sequence ID" value="KAF5929066.1"/>
    <property type="molecule type" value="Genomic_DNA"/>
</dbReference>
<proteinExistence type="predicted"/>
<evidence type="ECO:0000313" key="2">
    <source>
        <dbReference type="Proteomes" id="UP000551758"/>
    </source>
</evidence>
<organism evidence="1 2">
    <name type="scientific">Diceros bicornis minor</name>
    <name type="common">South-central black rhinoceros</name>
    <dbReference type="NCBI Taxonomy" id="77932"/>
    <lineage>
        <taxon>Eukaryota</taxon>
        <taxon>Metazoa</taxon>
        <taxon>Chordata</taxon>
        <taxon>Craniata</taxon>
        <taxon>Vertebrata</taxon>
        <taxon>Euteleostomi</taxon>
        <taxon>Mammalia</taxon>
        <taxon>Eutheria</taxon>
        <taxon>Laurasiatheria</taxon>
        <taxon>Perissodactyla</taxon>
        <taxon>Rhinocerotidae</taxon>
        <taxon>Diceros</taxon>
    </lineage>
</organism>
<comment type="caution">
    <text evidence="1">The sequence shown here is derived from an EMBL/GenBank/DDBJ whole genome shotgun (WGS) entry which is preliminary data.</text>
</comment>
<dbReference type="InterPro" id="IPR023214">
    <property type="entry name" value="HAD_sf"/>
</dbReference>
<reference evidence="1 2" key="1">
    <citation type="journal article" date="2020" name="Mol. Biol. Evol.">
        <title>Interspecific Gene Flow and the Evolution of Specialization in Black and White Rhinoceros.</title>
        <authorList>
            <person name="Moodley Y."/>
            <person name="Westbury M.V."/>
            <person name="Russo I.M."/>
            <person name="Gopalakrishnan S."/>
            <person name="Rakotoarivelo A."/>
            <person name="Olsen R.A."/>
            <person name="Prost S."/>
            <person name="Tunstall T."/>
            <person name="Ryder O.A."/>
            <person name="Dalen L."/>
            <person name="Bruford M.W."/>
        </authorList>
    </citation>
    <scope>NUCLEOTIDE SEQUENCE [LARGE SCALE GENOMIC DNA]</scope>
    <source>
        <strain evidence="1">SBR-YM</strain>
        <tissue evidence="1">Skin</tissue>
    </source>
</reference>
<protein>
    <submittedName>
        <fullName evidence="1">Uncharacterized protein</fullName>
    </submittedName>
</protein>
<dbReference type="GO" id="GO:0019509">
    <property type="term" value="P:L-methionine salvage from methylthioadenosine"/>
    <property type="evidence" value="ECO:0007669"/>
    <property type="project" value="TreeGrafter"/>
</dbReference>
<keyword evidence="2" id="KW-1185">Reference proteome</keyword>
<evidence type="ECO:0000313" key="1">
    <source>
        <dbReference type="EMBL" id="KAF5929066.1"/>
    </source>
</evidence>